<comment type="similarity">
    <text evidence="1">Belongs to the FAX family.</text>
</comment>
<dbReference type="SFLD" id="SFLDG01180">
    <property type="entry name" value="SUF1"/>
    <property type="match status" value="1"/>
</dbReference>
<dbReference type="AlphaFoldDB" id="A0A3R7QXF0"/>
<dbReference type="Proteomes" id="UP000283509">
    <property type="component" value="Unassembled WGS sequence"/>
</dbReference>
<feature type="transmembrane region" description="Helical" evidence="2">
    <location>
        <begin position="6"/>
        <end position="27"/>
    </location>
</feature>
<dbReference type="SFLD" id="SFLDG01200">
    <property type="entry name" value="SUF1.1"/>
    <property type="match status" value="1"/>
</dbReference>
<dbReference type="Gene3D" id="1.20.1050.10">
    <property type="match status" value="1"/>
</dbReference>
<feature type="domain" description="Thioredoxin-like fold" evidence="4">
    <location>
        <begin position="63"/>
        <end position="151"/>
    </location>
</feature>
<keyword evidence="2" id="KW-0812">Transmembrane</keyword>
<feature type="domain" description="Metaxin glutathione S-transferase" evidence="3">
    <location>
        <begin position="203"/>
        <end position="265"/>
    </location>
</feature>
<proteinExistence type="inferred from homology"/>
<evidence type="ECO:0000256" key="2">
    <source>
        <dbReference type="SAM" id="Phobius"/>
    </source>
</evidence>
<keyword evidence="2" id="KW-1133">Transmembrane helix</keyword>
<dbReference type="CDD" id="cd03193">
    <property type="entry name" value="GST_C_Metaxin"/>
    <property type="match status" value="1"/>
</dbReference>
<evidence type="ECO:0000313" key="6">
    <source>
        <dbReference type="Proteomes" id="UP000283509"/>
    </source>
</evidence>
<dbReference type="SUPFAM" id="SSF47616">
    <property type="entry name" value="GST C-terminal domain-like"/>
    <property type="match status" value="1"/>
</dbReference>
<sequence>METSSILWASTSVITFVVMVTATLYLYTYLLRKNRRFAWGSLGRDVVVLHISPRGRFAPNMSPFAIKLETFLRLAKIPYKVDFEEPFGPKGKTPWITLNGEELTDSQLVMQELARRYELTDNLTVEQQAVARALTVMVDEHLIWGLRVWRYDVDRGQGFSECMNNVPFYYKWLVPMQCWRMRNALWHQGMGRHTFREVKGFVKQDLAAIAGYLGDKPFLFGDEPCQTDCAVFAHLANILYNYQRSPFYAMVTNDFPKLSEYASRVRAKLWPNWYLLLDPAQPQRRLST</sequence>
<dbReference type="InterPro" id="IPR040079">
    <property type="entry name" value="Glutathione_S-Trfase"/>
</dbReference>
<evidence type="ECO:0000259" key="3">
    <source>
        <dbReference type="Pfam" id="PF17171"/>
    </source>
</evidence>
<organism evidence="5 6">
    <name type="scientific">Penaeus vannamei</name>
    <name type="common">Whiteleg shrimp</name>
    <name type="synonym">Litopenaeus vannamei</name>
    <dbReference type="NCBI Taxonomy" id="6689"/>
    <lineage>
        <taxon>Eukaryota</taxon>
        <taxon>Metazoa</taxon>
        <taxon>Ecdysozoa</taxon>
        <taxon>Arthropoda</taxon>
        <taxon>Crustacea</taxon>
        <taxon>Multicrustacea</taxon>
        <taxon>Malacostraca</taxon>
        <taxon>Eumalacostraca</taxon>
        <taxon>Eucarida</taxon>
        <taxon>Decapoda</taxon>
        <taxon>Dendrobranchiata</taxon>
        <taxon>Penaeoidea</taxon>
        <taxon>Penaeidae</taxon>
        <taxon>Penaeus</taxon>
    </lineage>
</organism>
<dbReference type="PANTHER" id="PTHR12289">
    <property type="entry name" value="METAXIN RELATED"/>
    <property type="match status" value="1"/>
</dbReference>
<evidence type="ECO:0000256" key="1">
    <source>
        <dbReference type="ARBA" id="ARBA00006475"/>
    </source>
</evidence>
<dbReference type="Pfam" id="PF17172">
    <property type="entry name" value="GST_N_4"/>
    <property type="match status" value="1"/>
</dbReference>
<dbReference type="InterPro" id="IPR026928">
    <property type="entry name" value="FAX/IsoI-like"/>
</dbReference>
<dbReference type="OrthoDB" id="5809458at2759"/>
<dbReference type="InterPro" id="IPR036282">
    <property type="entry name" value="Glutathione-S-Trfase_C_sf"/>
</dbReference>
<protein>
    <submittedName>
        <fullName evidence="5">GST-N-Metaxin-like protein</fullName>
    </submittedName>
</protein>
<evidence type="ECO:0000313" key="5">
    <source>
        <dbReference type="EMBL" id="ROT81814.1"/>
    </source>
</evidence>
<dbReference type="SFLD" id="SFLDS00019">
    <property type="entry name" value="Glutathione_Transferase_(cytos"/>
    <property type="match status" value="1"/>
</dbReference>
<reference evidence="5 6" key="1">
    <citation type="submission" date="2018-04" db="EMBL/GenBank/DDBJ databases">
        <authorList>
            <person name="Zhang X."/>
            <person name="Yuan J."/>
            <person name="Li F."/>
            <person name="Xiang J."/>
        </authorList>
    </citation>
    <scope>NUCLEOTIDE SEQUENCE [LARGE SCALE GENOMIC DNA]</scope>
    <source>
        <tissue evidence="5">Muscle</tissue>
    </source>
</reference>
<accession>A0A3R7QXF0</accession>
<reference evidence="5 6" key="2">
    <citation type="submission" date="2019-01" db="EMBL/GenBank/DDBJ databases">
        <title>The decoding of complex shrimp genome reveals the adaptation for benthos swimmer, frequently molting mechanism and breeding impact on genome.</title>
        <authorList>
            <person name="Sun Y."/>
            <person name="Gao Y."/>
            <person name="Yu Y."/>
        </authorList>
    </citation>
    <scope>NUCLEOTIDE SEQUENCE [LARGE SCALE GENOMIC DNA]</scope>
    <source>
        <tissue evidence="5">Muscle</tissue>
    </source>
</reference>
<dbReference type="InterPro" id="IPR012336">
    <property type="entry name" value="Thioredoxin-like_fold"/>
</dbReference>
<dbReference type="PANTHER" id="PTHR12289:SF41">
    <property type="entry name" value="FAILED AXON CONNECTIONS-RELATED"/>
    <property type="match status" value="1"/>
</dbReference>
<dbReference type="InterPro" id="IPR050931">
    <property type="entry name" value="Mito_Protein_Transport_Metaxin"/>
</dbReference>
<evidence type="ECO:0000259" key="4">
    <source>
        <dbReference type="Pfam" id="PF17172"/>
    </source>
</evidence>
<gene>
    <name evidence="5" type="ORF">C7M84_025041</name>
</gene>
<dbReference type="SUPFAM" id="SSF52833">
    <property type="entry name" value="Thioredoxin-like"/>
    <property type="match status" value="1"/>
</dbReference>
<dbReference type="Pfam" id="PF17171">
    <property type="entry name" value="GST_C_6"/>
    <property type="match status" value="1"/>
</dbReference>
<keyword evidence="6" id="KW-1185">Reference proteome</keyword>
<dbReference type="Gene3D" id="3.40.30.10">
    <property type="entry name" value="Glutaredoxin"/>
    <property type="match status" value="1"/>
</dbReference>
<dbReference type="GO" id="GO:0005737">
    <property type="term" value="C:cytoplasm"/>
    <property type="evidence" value="ECO:0007669"/>
    <property type="project" value="TreeGrafter"/>
</dbReference>
<dbReference type="InterPro" id="IPR036249">
    <property type="entry name" value="Thioredoxin-like_sf"/>
</dbReference>
<dbReference type="EMBL" id="QCYY01000915">
    <property type="protein sequence ID" value="ROT81814.1"/>
    <property type="molecule type" value="Genomic_DNA"/>
</dbReference>
<name>A0A3R7QXF0_PENVA</name>
<keyword evidence="2" id="KW-0472">Membrane</keyword>
<comment type="caution">
    <text evidence="5">The sequence shown here is derived from an EMBL/GenBank/DDBJ whole genome shotgun (WGS) entry which is preliminary data.</text>
</comment>
<dbReference type="InterPro" id="IPR033468">
    <property type="entry name" value="Metaxin_GST"/>
</dbReference>